<accession>A0A6A4SJD1</accession>
<dbReference type="InterPro" id="IPR051360">
    <property type="entry name" value="Neuronal_Pentraxin_Related"/>
</dbReference>
<sequence length="799" mass="88967">MHLDPSSAFGRAAEHQRLKNDHTDSRAYEDKVNHSVVPPFQVLIKGIWWGKNSSVSFPQKCSPLFGVAKQKLPFQHFGTDVSTKHAFVRMETTFRSDEGRSKRKKLLANEFKGKGQQGSAGLWVSGGSRKWLVTVGVGTVILKCHVFPEDKMPYAIGRIYLTSRAAIPTNLQTTEVRKRRRSVPAHEDYTQAYFDYNSDKTLREDFFVLLKSFEFDSRSPSPALNIQYIHVIVSFSYTHLNCAEKVAVDSDEICMLTGKDKPQSTLPGLSLHPPSPSPHPEPSYNLLQLDLGALRPLWLASDQIQPQLADSTRSYDIMRQQQTFRDLIERSLIWVGMLTLVVAMLHLVSGHTVRTQDATGSRFVCNAIPPGAEPGCGYVSTGSRVQSSSPAEDELRITIIQLRETILQQKETIVSQQGTIKELNSKLARCEAAAEVTPQGKSRGQGSRRKEYGKNTMGDLPRDPGESIDQLGKTMQSLKGRLESLEQQGLRLPSTNVSAGGVSALAPLPPELRELLRQRLGALETQLLRKVAELEEEKSQLYNETAAHRQRTESALNSLLERITELENSNNAFKSPEDFKVSLPLRTNYLYGRIKKSLPEMYAFTVCMWLKSSASPGIGTPFSYGVPGQANEIVLIEWGNNPIELLVNDKVAQLPLSVSDGRWHHICITWTTRDGFWEAYQDGERLGTGDNLAPWHPIKPGGVIILGQEQKSTSLTFIFCSYIKDVVGGRFDATQAFVGELSQFNMWDRVLRPVDIVGLANCSAYMPGNVVPWIDANVEVFGGASKTALEICEDRAFDS</sequence>
<evidence type="ECO:0000256" key="6">
    <source>
        <dbReference type="PROSITE-ProRule" id="PRU01172"/>
    </source>
</evidence>
<evidence type="ECO:0000259" key="9">
    <source>
        <dbReference type="PROSITE" id="PS51828"/>
    </source>
</evidence>
<keyword evidence="4" id="KW-1015">Disulfide bond</keyword>
<feature type="coiled-coil region" evidence="7">
    <location>
        <begin position="517"/>
        <end position="569"/>
    </location>
</feature>
<keyword evidence="5" id="KW-0325">Glycoprotein</keyword>
<evidence type="ECO:0000256" key="7">
    <source>
        <dbReference type="SAM" id="Coils"/>
    </source>
</evidence>
<evidence type="ECO:0000256" key="2">
    <source>
        <dbReference type="ARBA" id="ARBA00022723"/>
    </source>
</evidence>
<proteinExistence type="predicted"/>
<reference evidence="10 11" key="1">
    <citation type="submission" date="2019-06" db="EMBL/GenBank/DDBJ databases">
        <title>Draft genomes of female and male turbot (Scophthalmus maximus).</title>
        <authorList>
            <person name="Xu H."/>
            <person name="Xu X.-W."/>
            <person name="Shao C."/>
            <person name="Chen S."/>
        </authorList>
    </citation>
    <scope>NUCLEOTIDE SEQUENCE [LARGE SCALE GENOMIC DNA]</scope>
    <source>
        <strain evidence="10">Ysfricsl-2016a</strain>
        <tissue evidence="10">Blood</tissue>
    </source>
</reference>
<dbReference type="Pfam" id="PF00354">
    <property type="entry name" value="Pentaxin"/>
    <property type="match status" value="1"/>
</dbReference>
<dbReference type="PRINTS" id="PR00895">
    <property type="entry name" value="PENTAXIN"/>
</dbReference>
<comment type="cofactor">
    <cofactor evidence="1">
        <name>Ca(2+)</name>
        <dbReference type="ChEBI" id="CHEBI:29108"/>
    </cofactor>
</comment>
<evidence type="ECO:0000313" key="10">
    <source>
        <dbReference type="EMBL" id="KAF0032639.1"/>
    </source>
</evidence>
<dbReference type="GO" id="GO:0046872">
    <property type="term" value="F:metal ion binding"/>
    <property type="evidence" value="ECO:0007669"/>
    <property type="project" value="UniProtKB-KW"/>
</dbReference>
<evidence type="ECO:0000256" key="1">
    <source>
        <dbReference type="ARBA" id="ARBA00001913"/>
    </source>
</evidence>
<dbReference type="AlphaFoldDB" id="A0A6A4SJD1"/>
<evidence type="ECO:0000256" key="8">
    <source>
        <dbReference type="SAM" id="MobiDB-lite"/>
    </source>
</evidence>
<organism evidence="10 11">
    <name type="scientific">Scophthalmus maximus</name>
    <name type="common">Turbot</name>
    <name type="synonym">Psetta maxima</name>
    <dbReference type="NCBI Taxonomy" id="52904"/>
    <lineage>
        <taxon>Eukaryota</taxon>
        <taxon>Metazoa</taxon>
        <taxon>Chordata</taxon>
        <taxon>Craniata</taxon>
        <taxon>Vertebrata</taxon>
        <taxon>Euteleostomi</taxon>
        <taxon>Actinopterygii</taxon>
        <taxon>Neopterygii</taxon>
        <taxon>Teleostei</taxon>
        <taxon>Neoteleostei</taxon>
        <taxon>Acanthomorphata</taxon>
        <taxon>Carangaria</taxon>
        <taxon>Pleuronectiformes</taxon>
        <taxon>Pleuronectoidei</taxon>
        <taxon>Scophthalmidae</taxon>
        <taxon>Scophthalmus</taxon>
    </lineage>
</organism>
<evidence type="ECO:0000256" key="3">
    <source>
        <dbReference type="ARBA" id="ARBA00022837"/>
    </source>
</evidence>
<keyword evidence="7" id="KW-0175">Coiled coil</keyword>
<feature type="domain" description="Pentraxin (PTX)" evidence="9">
    <location>
        <begin position="577"/>
        <end position="792"/>
    </location>
</feature>
<feature type="compositionally biased region" description="Basic and acidic residues" evidence="8">
    <location>
        <begin position="12"/>
        <end position="30"/>
    </location>
</feature>
<evidence type="ECO:0000256" key="4">
    <source>
        <dbReference type="ARBA" id="ARBA00023157"/>
    </source>
</evidence>
<dbReference type="PANTHER" id="PTHR19277:SF1">
    <property type="entry name" value="NEURONAL PENTRAXIN-2"/>
    <property type="match status" value="1"/>
</dbReference>
<dbReference type="SMART" id="SM00159">
    <property type="entry name" value="PTX"/>
    <property type="match status" value="1"/>
</dbReference>
<name>A0A6A4SJD1_SCOMX</name>
<gene>
    <name evidence="10" type="ORF">F2P81_014929</name>
</gene>
<dbReference type="PANTHER" id="PTHR19277">
    <property type="entry name" value="PENTRAXIN"/>
    <property type="match status" value="1"/>
</dbReference>
<evidence type="ECO:0000256" key="5">
    <source>
        <dbReference type="ARBA" id="ARBA00023180"/>
    </source>
</evidence>
<dbReference type="Proteomes" id="UP000438429">
    <property type="component" value="Unassembled WGS sequence"/>
</dbReference>
<dbReference type="FunFam" id="2.60.120.200:FF:000012">
    <property type="entry name" value="neuronal pentraxin receptor"/>
    <property type="match status" value="1"/>
</dbReference>
<comment type="caution">
    <text evidence="6">Lacks conserved residue(s) required for the propagation of feature annotation.</text>
</comment>
<dbReference type="EMBL" id="VEVO01000013">
    <property type="protein sequence ID" value="KAF0032639.1"/>
    <property type="molecule type" value="Genomic_DNA"/>
</dbReference>
<protein>
    <recommendedName>
        <fullName evidence="9">Pentraxin (PTX) domain-containing protein</fullName>
    </recommendedName>
</protein>
<keyword evidence="3" id="KW-0106">Calcium</keyword>
<dbReference type="SUPFAM" id="SSF49899">
    <property type="entry name" value="Concanavalin A-like lectins/glucanases"/>
    <property type="match status" value="1"/>
</dbReference>
<dbReference type="Gene3D" id="2.60.120.200">
    <property type="match status" value="1"/>
</dbReference>
<feature type="region of interest" description="Disordered" evidence="8">
    <location>
        <begin position="1"/>
        <end position="30"/>
    </location>
</feature>
<dbReference type="InterPro" id="IPR030476">
    <property type="entry name" value="Pentaxin_CS"/>
</dbReference>
<dbReference type="PROSITE" id="PS51828">
    <property type="entry name" value="PTX_2"/>
    <property type="match status" value="1"/>
</dbReference>
<evidence type="ECO:0000313" key="11">
    <source>
        <dbReference type="Proteomes" id="UP000438429"/>
    </source>
</evidence>
<dbReference type="CDD" id="cd00152">
    <property type="entry name" value="PTX"/>
    <property type="match status" value="1"/>
</dbReference>
<dbReference type="InterPro" id="IPR001759">
    <property type="entry name" value="PTX_dom"/>
</dbReference>
<dbReference type="PROSITE" id="PS00289">
    <property type="entry name" value="PTX_1"/>
    <property type="match status" value="1"/>
</dbReference>
<comment type="caution">
    <text evidence="10">The sequence shown here is derived from an EMBL/GenBank/DDBJ whole genome shotgun (WGS) entry which is preliminary data.</text>
</comment>
<dbReference type="InterPro" id="IPR013320">
    <property type="entry name" value="ConA-like_dom_sf"/>
</dbReference>
<feature type="region of interest" description="Disordered" evidence="8">
    <location>
        <begin position="261"/>
        <end position="281"/>
    </location>
</feature>
<keyword evidence="2" id="KW-0479">Metal-binding</keyword>
<feature type="region of interest" description="Disordered" evidence="8">
    <location>
        <begin position="435"/>
        <end position="465"/>
    </location>
</feature>